<proteinExistence type="predicted"/>
<sequence>MERLIDVSCYQGMTCAYQRPNEKYPGMLGCCEEGLDCSFYSTCINLSQASAVPSLTETPQPLALLCTESTAPACVTWYYSDISVTDFGCSASSEGINMLTWVEDSETTSGTLWEYDLYLTPVGTEVVDSYMATFSSDQAQNKATNAPSSTPSHSSDANSDSESTNTGAIAGGVVGGVAGVALIGAAGFFIGRKRNSKKAQGAGGKGPNDDKGPYSSVPESHSPYSENETQFASEVGTTETSQQLSEVHGSTPADRVYEMQGTTVRDTEGKNFTAELPADSEFPAKK</sequence>
<keyword evidence="2" id="KW-0472">Membrane</keyword>
<dbReference type="GeneID" id="63765259"/>
<dbReference type="STRING" id="1036612.A0A1L9T0I5"/>
<evidence type="ECO:0000313" key="3">
    <source>
        <dbReference type="EMBL" id="OJJ52917.1"/>
    </source>
</evidence>
<protein>
    <submittedName>
        <fullName evidence="3">Uncharacterized protein</fullName>
    </submittedName>
</protein>
<evidence type="ECO:0000256" key="1">
    <source>
        <dbReference type="SAM" id="MobiDB-lite"/>
    </source>
</evidence>
<dbReference type="Proteomes" id="UP000184356">
    <property type="component" value="Unassembled WGS sequence"/>
</dbReference>
<evidence type="ECO:0000313" key="4">
    <source>
        <dbReference type="Proteomes" id="UP000184356"/>
    </source>
</evidence>
<reference evidence="4" key="1">
    <citation type="journal article" date="2017" name="Genome Biol.">
        <title>Comparative genomics reveals high biological diversity and specific adaptations in the industrially and medically important fungal genus Aspergillus.</title>
        <authorList>
            <person name="de Vries R.P."/>
            <person name="Riley R."/>
            <person name="Wiebenga A."/>
            <person name="Aguilar-Osorio G."/>
            <person name="Amillis S."/>
            <person name="Uchima C.A."/>
            <person name="Anderluh G."/>
            <person name="Asadollahi M."/>
            <person name="Askin M."/>
            <person name="Barry K."/>
            <person name="Battaglia E."/>
            <person name="Bayram O."/>
            <person name="Benocci T."/>
            <person name="Braus-Stromeyer S.A."/>
            <person name="Caldana C."/>
            <person name="Canovas D."/>
            <person name="Cerqueira G.C."/>
            <person name="Chen F."/>
            <person name="Chen W."/>
            <person name="Choi C."/>
            <person name="Clum A."/>
            <person name="Dos Santos R.A."/>
            <person name="Damasio A.R."/>
            <person name="Diallinas G."/>
            <person name="Emri T."/>
            <person name="Fekete E."/>
            <person name="Flipphi M."/>
            <person name="Freyberg S."/>
            <person name="Gallo A."/>
            <person name="Gournas C."/>
            <person name="Habgood R."/>
            <person name="Hainaut M."/>
            <person name="Harispe M.L."/>
            <person name="Henrissat B."/>
            <person name="Hilden K.S."/>
            <person name="Hope R."/>
            <person name="Hossain A."/>
            <person name="Karabika E."/>
            <person name="Karaffa L."/>
            <person name="Karanyi Z."/>
            <person name="Krasevec N."/>
            <person name="Kuo A."/>
            <person name="Kusch H."/>
            <person name="LaButti K."/>
            <person name="Lagendijk E.L."/>
            <person name="Lapidus A."/>
            <person name="Levasseur A."/>
            <person name="Lindquist E."/>
            <person name="Lipzen A."/>
            <person name="Logrieco A.F."/>
            <person name="MacCabe A."/>
            <person name="Maekelae M.R."/>
            <person name="Malavazi I."/>
            <person name="Melin P."/>
            <person name="Meyer V."/>
            <person name="Mielnichuk N."/>
            <person name="Miskei M."/>
            <person name="Molnar A.P."/>
            <person name="Mule G."/>
            <person name="Ngan C.Y."/>
            <person name="Orejas M."/>
            <person name="Orosz E."/>
            <person name="Ouedraogo J.P."/>
            <person name="Overkamp K.M."/>
            <person name="Park H.-S."/>
            <person name="Perrone G."/>
            <person name="Piumi F."/>
            <person name="Punt P.J."/>
            <person name="Ram A.F."/>
            <person name="Ramon A."/>
            <person name="Rauscher S."/>
            <person name="Record E."/>
            <person name="Riano-Pachon D.M."/>
            <person name="Robert V."/>
            <person name="Roehrig J."/>
            <person name="Ruller R."/>
            <person name="Salamov A."/>
            <person name="Salih N.S."/>
            <person name="Samson R.A."/>
            <person name="Sandor E."/>
            <person name="Sanguinetti M."/>
            <person name="Schuetze T."/>
            <person name="Sepcic K."/>
            <person name="Shelest E."/>
            <person name="Sherlock G."/>
            <person name="Sophianopoulou V."/>
            <person name="Squina F.M."/>
            <person name="Sun H."/>
            <person name="Susca A."/>
            <person name="Todd R.B."/>
            <person name="Tsang A."/>
            <person name="Unkles S.E."/>
            <person name="van de Wiele N."/>
            <person name="van Rossen-Uffink D."/>
            <person name="Oliveira J.V."/>
            <person name="Vesth T.C."/>
            <person name="Visser J."/>
            <person name="Yu J.-H."/>
            <person name="Zhou M."/>
            <person name="Andersen M.R."/>
            <person name="Archer D.B."/>
            <person name="Baker S.E."/>
            <person name="Benoit I."/>
            <person name="Brakhage A.A."/>
            <person name="Braus G.H."/>
            <person name="Fischer R."/>
            <person name="Frisvad J.C."/>
            <person name="Goldman G.H."/>
            <person name="Houbraken J."/>
            <person name="Oakley B."/>
            <person name="Pocsi I."/>
            <person name="Scazzocchio C."/>
            <person name="Seiboth B."/>
            <person name="vanKuyk P.A."/>
            <person name="Wortman J."/>
            <person name="Dyer P.S."/>
            <person name="Grigoriev I.V."/>
        </authorList>
    </citation>
    <scope>NUCLEOTIDE SEQUENCE [LARGE SCALE GENOMIC DNA]</scope>
    <source>
        <strain evidence="4">CBS 593.65</strain>
    </source>
</reference>
<keyword evidence="2" id="KW-0812">Transmembrane</keyword>
<dbReference type="RefSeq" id="XP_040696723.1">
    <property type="nucleotide sequence ID" value="XM_040849186.1"/>
</dbReference>
<evidence type="ECO:0000256" key="2">
    <source>
        <dbReference type="SAM" id="Phobius"/>
    </source>
</evidence>
<dbReference type="OrthoDB" id="5347452at2759"/>
<dbReference type="VEuPathDB" id="FungiDB:ASPSYDRAFT_562779"/>
<feature type="compositionally biased region" description="Polar residues" evidence="1">
    <location>
        <begin position="217"/>
        <end position="245"/>
    </location>
</feature>
<keyword evidence="4" id="KW-1185">Reference proteome</keyword>
<dbReference type="AlphaFoldDB" id="A0A1L9T0I5"/>
<feature type="transmembrane region" description="Helical" evidence="2">
    <location>
        <begin position="168"/>
        <end position="190"/>
    </location>
</feature>
<feature type="region of interest" description="Disordered" evidence="1">
    <location>
        <begin position="194"/>
        <end position="286"/>
    </location>
</feature>
<keyword evidence="2" id="KW-1133">Transmembrane helix</keyword>
<feature type="compositionally biased region" description="Low complexity" evidence="1">
    <location>
        <begin position="143"/>
        <end position="164"/>
    </location>
</feature>
<name>A0A1L9T0I5_9EURO</name>
<dbReference type="EMBL" id="KV878599">
    <property type="protein sequence ID" value="OJJ52917.1"/>
    <property type="molecule type" value="Genomic_DNA"/>
</dbReference>
<gene>
    <name evidence="3" type="ORF">ASPSYDRAFT_562779</name>
</gene>
<accession>A0A1L9T0I5</accession>
<organism evidence="3 4">
    <name type="scientific">Aspergillus sydowii CBS 593.65</name>
    <dbReference type="NCBI Taxonomy" id="1036612"/>
    <lineage>
        <taxon>Eukaryota</taxon>
        <taxon>Fungi</taxon>
        <taxon>Dikarya</taxon>
        <taxon>Ascomycota</taxon>
        <taxon>Pezizomycotina</taxon>
        <taxon>Eurotiomycetes</taxon>
        <taxon>Eurotiomycetidae</taxon>
        <taxon>Eurotiales</taxon>
        <taxon>Aspergillaceae</taxon>
        <taxon>Aspergillus</taxon>
        <taxon>Aspergillus subgen. Nidulantes</taxon>
    </lineage>
</organism>
<feature type="region of interest" description="Disordered" evidence="1">
    <location>
        <begin position="138"/>
        <end position="164"/>
    </location>
</feature>